<protein>
    <submittedName>
        <fullName evidence="2">Unannotated protein</fullName>
    </submittedName>
</protein>
<proteinExistence type="inferred from homology"/>
<dbReference type="GO" id="GO:0017148">
    <property type="term" value="P:negative regulation of translation"/>
    <property type="evidence" value="ECO:0007669"/>
    <property type="project" value="TreeGrafter"/>
</dbReference>
<dbReference type="PANTHER" id="PTHR21043:SF0">
    <property type="entry name" value="MITOCHONDRIAL ASSEMBLY OF RIBOSOMAL LARGE SUBUNIT PROTEIN 1"/>
    <property type="match status" value="1"/>
</dbReference>
<dbReference type="Pfam" id="PF02410">
    <property type="entry name" value="RsfS"/>
    <property type="match status" value="1"/>
</dbReference>
<reference evidence="2" key="1">
    <citation type="submission" date="2020-05" db="EMBL/GenBank/DDBJ databases">
        <authorList>
            <person name="Chiriac C."/>
            <person name="Salcher M."/>
            <person name="Ghai R."/>
            <person name="Kavagutti S V."/>
        </authorList>
    </citation>
    <scope>NUCLEOTIDE SEQUENCE</scope>
</reference>
<dbReference type="GO" id="GO:0043023">
    <property type="term" value="F:ribosomal large subunit binding"/>
    <property type="evidence" value="ECO:0007669"/>
    <property type="project" value="TreeGrafter"/>
</dbReference>
<evidence type="ECO:0000256" key="1">
    <source>
        <dbReference type="ARBA" id="ARBA00010574"/>
    </source>
</evidence>
<evidence type="ECO:0000313" key="2">
    <source>
        <dbReference type="EMBL" id="CAB5033055.1"/>
    </source>
</evidence>
<dbReference type="SUPFAM" id="SSF81301">
    <property type="entry name" value="Nucleotidyltransferase"/>
    <property type="match status" value="1"/>
</dbReference>
<dbReference type="InterPro" id="IPR043519">
    <property type="entry name" value="NT_sf"/>
</dbReference>
<organism evidence="2">
    <name type="scientific">freshwater metagenome</name>
    <dbReference type="NCBI Taxonomy" id="449393"/>
    <lineage>
        <taxon>unclassified sequences</taxon>
        <taxon>metagenomes</taxon>
        <taxon>ecological metagenomes</taxon>
    </lineage>
</organism>
<sequence>MSATEAAKNLAIEAALAASDKLATEIIAIDVSEAIAITEVFLMATGANEPQVKAIVDAVEERLRKIGEKPLRREGEQQARWVLLDYGDIVVHVQVAEERIHYAIERLWKDCPVIELPAEVHLPREVQGVPE</sequence>
<name>A0A6J7RW10_9ZZZZ</name>
<dbReference type="FunFam" id="3.30.460.10:FF:000008">
    <property type="entry name" value="Ribosomal silencing factor RsfS"/>
    <property type="match status" value="1"/>
</dbReference>
<gene>
    <name evidence="2" type="ORF">UFOPK4237_00035</name>
</gene>
<accession>A0A6J7RW10</accession>
<dbReference type="Gene3D" id="3.30.460.10">
    <property type="entry name" value="Beta Polymerase, domain 2"/>
    <property type="match status" value="1"/>
</dbReference>
<dbReference type="InterPro" id="IPR004394">
    <property type="entry name" value="Iojap/RsfS/C7orf30"/>
</dbReference>
<dbReference type="PANTHER" id="PTHR21043">
    <property type="entry name" value="IOJAP SUPERFAMILY ORTHOLOG"/>
    <property type="match status" value="1"/>
</dbReference>
<dbReference type="GO" id="GO:0090071">
    <property type="term" value="P:negative regulation of ribosome biogenesis"/>
    <property type="evidence" value="ECO:0007669"/>
    <property type="project" value="TreeGrafter"/>
</dbReference>
<dbReference type="HAMAP" id="MF_01477">
    <property type="entry name" value="Iojap_RsfS"/>
    <property type="match status" value="1"/>
</dbReference>
<dbReference type="EMBL" id="CAFBPZ010000001">
    <property type="protein sequence ID" value="CAB5033055.1"/>
    <property type="molecule type" value="Genomic_DNA"/>
</dbReference>
<dbReference type="NCBIfam" id="TIGR00090">
    <property type="entry name" value="rsfS_iojap_ybeB"/>
    <property type="match status" value="1"/>
</dbReference>
<dbReference type="AlphaFoldDB" id="A0A6J7RW10"/>
<comment type="similarity">
    <text evidence="1">Belongs to the Iojap/RsfS family.</text>
</comment>